<sequence length="438" mass="47388">MLAGVLFSGTAAAADPFELDLTVGQDNKQFGFDNVDDAAEALDRDNLLREFPQYTETTTVLTQINFRGLNASLDFPQADTTLVFEIEGVELTPGSNSVSFQGQTRDDSIEQLKDFLKKNKFALKNLQTRSAQATPIDPLAGNPGSLMNQRMRGDFDRGFTHRVSQIWGCGCSAFDFSQPQPIMVAAADDMQGIFAEARARAAALRGENEVGIGLAGQSLRGTAANGTKYRSTQLQLPFSYTVKFDSDPRRKLSFELPLSYTDSEGAASYSAGFSVAYTHPVSDNWSLTPAAGIGATGSEDLGAGGGLASYSLTSSYTHRLGDWALSMGNSIGRYESVGIKIGDIEAEYDVQNTVFTNGLLVTGPTSLIARGIVMEYSFTDTRLTGTDLFSNRYDEVGIGLGFIKTDSGVITRYFKTGLSYLWGENDIKGVRLALNLRF</sequence>
<evidence type="ECO:0008006" key="3">
    <source>
        <dbReference type="Google" id="ProtNLM"/>
    </source>
</evidence>
<comment type="caution">
    <text evidence="1">The sequence shown here is derived from an EMBL/GenBank/DDBJ whole genome shotgun (WGS) entry which is preliminary data.</text>
</comment>
<dbReference type="Proteomes" id="UP000238220">
    <property type="component" value="Unassembled WGS sequence"/>
</dbReference>
<name>A0A2S5TC83_9GAMM</name>
<gene>
    <name evidence="1" type="ORF">C3942_17680</name>
</gene>
<reference evidence="1 2" key="1">
    <citation type="submission" date="2018-02" db="EMBL/GenBank/DDBJ databases">
        <title>Genome sequencing of Solimonas sp. HR-BB.</title>
        <authorList>
            <person name="Lee Y."/>
            <person name="Jeon C.O."/>
        </authorList>
    </citation>
    <scope>NUCLEOTIDE SEQUENCE [LARGE SCALE GENOMIC DNA]</scope>
    <source>
        <strain evidence="1 2">HR-BB</strain>
    </source>
</reference>
<dbReference type="AlphaFoldDB" id="A0A2S5TC83"/>
<evidence type="ECO:0000313" key="2">
    <source>
        <dbReference type="Proteomes" id="UP000238220"/>
    </source>
</evidence>
<protein>
    <recommendedName>
        <fullName evidence="3">Autotransporter domain-containing protein</fullName>
    </recommendedName>
</protein>
<keyword evidence="2" id="KW-1185">Reference proteome</keyword>
<evidence type="ECO:0000313" key="1">
    <source>
        <dbReference type="EMBL" id="PPE72609.1"/>
    </source>
</evidence>
<dbReference type="EMBL" id="PSNW01000011">
    <property type="protein sequence ID" value="PPE72609.1"/>
    <property type="molecule type" value="Genomic_DNA"/>
</dbReference>
<accession>A0A2S5TC83</accession>
<proteinExistence type="predicted"/>
<organism evidence="1 2">
    <name type="scientific">Solimonas fluminis</name>
    <dbReference type="NCBI Taxonomy" id="2086571"/>
    <lineage>
        <taxon>Bacteria</taxon>
        <taxon>Pseudomonadati</taxon>
        <taxon>Pseudomonadota</taxon>
        <taxon>Gammaproteobacteria</taxon>
        <taxon>Nevskiales</taxon>
        <taxon>Nevskiaceae</taxon>
        <taxon>Solimonas</taxon>
    </lineage>
</organism>